<keyword evidence="2 8" id="KW-0328">Glycosyltransferase</keyword>
<comment type="caution">
    <text evidence="9">The sequence shown here is derived from an EMBL/GenBank/DDBJ whole genome shotgun (WGS) entry which is preliminary data.</text>
</comment>
<dbReference type="PANTHER" id="PTHR22760:SF4">
    <property type="entry name" value="GPI MANNOSYLTRANSFERASE 3"/>
    <property type="match status" value="1"/>
</dbReference>
<sequence length="543" mass="60200">MQSSIVVLVLACTAFAVSTRLLLIPLATANTFFDPDETYQATLVAQTHACDTAKLNLLPWEWRNHVRSYAHILPFYTYFKYISECSGSIFDELAPRAMQSTLTATAGDVAVALYAYRHAKRVYERDEARARAVAQTTFVCHLTCWFIAYCGQRTYSSAAEASFTTLGVLLFDGLRARVAGLVCAALACAVRPTAALFWMPVGIAAMVHEAHDASSPYAAAKLAATAGAVALCALTLLACVDKAFYGRWTFPMLEFVRFNVVSGGARLYGTHPWHWYVSQAIPAQLFTYVPFAVVGAWRALRSSRSWEAAISHHAPLLGALAYVVAMSLQPHKELRFVLPVLPILCVYAAHALCRGSTGSRSRGALLVGTLAALQLVPLLFFGTYHQRGPIQASRYLAWHSKPVHALWLAPCHSAPQFFPTRGMHARFLDCTPSPWFTPTPGSNGTSPTHPTEWRQALHDGTSKMTEERRFFANSSRFARACLGDISYTHVATFERGEEEEGLLRALRDYDYELVGRWPNDAFGLLDDDRRGLWVSVWEKKKCL</sequence>
<organism evidence="9 10">
    <name type="scientific">Pycnococcus provasolii</name>
    <dbReference type="NCBI Taxonomy" id="41880"/>
    <lineage>
        <taxon>Eukaryota</taxon>
        <taxon>Viridiplantae</taxon>
        <taxon>Chlorophyta</taxon>
        <taxon>Pseudoscourfieldiophyceae</taxon>
        <taxon>Pseudoscourfieldiales</taxon>
        <taxon>Pycnococcaceae</taxon>
        <taxon>Pycnococcus</taxon>
    </lineage>
</organism>
<feature type="transmembrane region" description="Helical" evidence="8">
    <location>
        <begin position="178"/>
        <end position="198"/>
    </location>
</feature>
<dbReference type="GO" id="GO:0006506">
    <property type="term" value="P:GPI anchor biosynthetic process"/>
    <property type="evidence" value="ECO:0007669"/>
    <property type="project" value="TreeGrafter"/>
</dbReference>
<feature type="transmembrane region" description="Helical" evidence="8">
    <location>
        <begin position="309"/>
        <end position="328"/>
    </location>
</feature>
<dbReference type="OrthoDB" id="416834at2759"/>
<evidence type="ECO:0000313" key="10">
    <source>
        <dbReference type="Proteomes" id="UP000660262"/>
    </source>
</evidence>
<keyword evidence="10" id="KW-1185">Reference proteome</keyword>
<evidence type="ECO:0000256" key="2">
    <source>
        <dbReference type="ARBA" id="ARBA00022676"/>
    </source>
</evidence>
<evidence type="ECO:0000256" key="6">
    <source>
        <dbReference type="ARBA" id="ARBA00022989"/>
    </source>
</evidence>
<dbReference type="EC" id="2.4.1.-" evidence="8"/>
<dbReference type="Pfam" id="PF03901">
    <property type="entry name" value="Glyco_transf_22"/>
    <property type="match status" value="1"/>
</dbReference>
<dbReference type="PANTHER" id="PTHR22760">
    <property type="entry name" value="GLYCOSYLTRANSFERASE"/>
    <property type="match status" value="1"/>
</dbReference>
<protein>
    <recommendedName>
        <fullName evidence="8">Mannosyltransferase</fullName>
        <ecNumber evidence="8">2.4.1.-</ecNumber>
    </recommendedName>
</protein>
<keyword evidence="7 8" id="KW-0472">Membrane</keyword>
<keyword evidence="6 8" id="KW-1133">Transmembrane helix</keyword>
<dbReference type="EMBL" id="BNJQ01000021">
    <property type="protein sequence ID" value="GHP08674.1"/>
    <property type="molecule type" value="Genomic_DNA"/>
</dbReference>
<keyword evidence="4 8" id="KW-0812">Transmembrane</keyword>
<feature type="transmembrane region" description="Helical" evidence="8">
    <location>
        <begin position="275"/>
        <end position="297"/>
    </location>
</feature>
<comment type="subcellular location">
    <subcellularLocation>
        <location evidence="1 8">Endoplasmic reticulum membrane</location>
        <topology evidence="1 8">Multi-pass membrane protein</topology>
    </subcellularLocation>
</comment>
<gene>
    <name evidence="9" type="ORF">PPROV_000741100</name>
</gene>
<dbReference type="InterPro" id="IPR005599">
    <property type="entry name" value="GPI_mannosylTrfase"/>
</dbReference>
<reference evidence="9" key="1">
    <citation type="submission" date="2020-10" db="EMBL/GenBank/DDBJ databases">
        <title>Unveiling of a novel bifunctional photoreceptor, Dualchrome1, isolated from a cosmopolitan green alga.</title>
        <authorList>
            <person name="Suzuki S."/>
            <person name="Kawachi M."/>
        </authorList>
    </citation>
    <scope>NUCLEOTIDE SEQUENCE</scope>
    <source>
        <strain evidence="9">NIES 2893</strain>
    </source>
</reference>
<feature type="transmembrane region" description="Helical" evidence="8">
    <location>
        <begin position="218"/>
        <end position="240"/>
    </location>
</feature>
<dbReference type="GO" id="GO:0005789">
    <property type="term" value="C:endoplasmic reticulum membrane"/>
    <property type="evidence" value="ECO:0007669"/>
    <property type="project" value="UniProtKB-SubCell"/>
</dbReference>
<evidence type="ECO:0000256" key="4">
    <source>
        <dbReference type="ARBA" id="ARBA00022692"/>
    </source>
</evidence>
<evidence type="ECO:0000256" key="7">
    <source>
        <dbReference type="ARBA" id="ARBA00023136"/>
    </source>
</evidence>
<name>A0A830HNC9_9CHLO</name>
<evidence type="ECO:0000256" key="5">
    <source>
        <dbReference type="ARBA" id="ARBA00022824"/>
    </source>
</evidence>
<feature type="transmembrane region" description="Helical" evidence="8">
    <location>
        <begin position="334"/>
        <end position="352"/>
    </location>
</feature>
<evidence type="ECO:0000256" key="8">
    <source>
        <dbReference type="RuleBase" id="RU363075"/>
    </source>
</evidence>
<keyword evidence="3" id="KW-0808">Transferase</keyword>
<feature type="transmembrane region" description="Helical" evidence="8">
    <location>
        <begin position="252"/>
        <end position="269"/>
    </location>
</feature>
<keyword evidence="5 8" id="KW-0256">Endoplasmic reticulum</keyword>
<dbReference type="GO" id="GO:0000026">
    <property type="term" value="F:alpha-1,2-mannosyltransferase activity"/>
    <property type="evidence" value="ECO:0007669"/>
    <property type="project" value="TreeGrafter"/>
</dbReference>
<comment type="similarity">
    <text evidence="8">Belongs to the glycosyltransferase 22 family.</text>
</comment>
<proteinExistence type="inferred from homology"/>
<dbReference type="AlphaFoldDB" id="A0A830HNC9"/>
<accession>A0A830HNC9</accession>
<feature type="transmembrane region" description="Helical" evidence="8">
    <location>
        <begin position="364"/>
        <end position="384"/>
    </location>
</feature>
<dbReference type="Proteomes" id="UP000660262">
    <property type="component" value="Unassembled WGS sequence"/>
</dbReference>
<evidence type="ECO:0000256" key="1">
    <source>
        <dbReference type="ARBA" id="ARBA00004477"/>
    </source>
</evidence>
<evidence type="ECO:0000313" key="9">
    <source>
        <dbReference type="EMBL" id="GHP08674.1"/>
    </source>
</evidence>
<evidence type="ECO:0000256" key="3">
    <source>
        <dbReference type="ARBA" id="ARBA00022679"/>
    </source>
</evidence>